<dbReference type="InterPro" id="IPR006685">
    <property type="entry name" value="MscS_channel_2nd"/>
</dbReference>
<evidence type="ECO:0000256" key="6">
    <source>
        <dbReference type="ARBA" id="ARBA00023136"/>
    </source>
</evidence>
<keyword evidence="6 8" id="KW-0472">Membrane</keyword>
<feature type="domain" description="Mechanosensitive ion channel MscS" evidence="9">
    <location>
        <begin position="111"/>
        <end position="174"/>
    </location>
</feature>
<feature type="region of interest" description="Disordered" evidence="7">
    <location>
        <begin position="272"/>
        <end position="294"/>
    </location>
</feature>
<evidence type="ECO:0000256" key="4">
    <source>
        <dbReference type="ARBA" id="ARBA00022692"/>
    </source>
</evidence>
<dbReference type="Gene3D" id="1.10.287.1260">
    <property type="match status" value="1"/>
</dbReference>
<feature type="transmembrane region" description="Helical" evidence="8">
    <location>
        <begin position="95"/>
        <end position="117"/>
    </location>
</feature>
<evidence type="ECO:0000259" key="10">
    <source>
        <dbReference type="Pfam" id="PF21082"/>
    </source>
</evidence>
<feature type="domain" description="Mechanosensitive ion channel MscS C-terminal" evidence="10">
    <location>
        <begin position="188"/>
        <end position="266"/>
    </location>
</feature>
<dbReference type="InterPro" id="IPR010920">
    <property type="entry name" value="LSM_dom_sf"/>
</dbReference>
<organism evidence="11 12">
    <name type="scientific">Gaopeijia maritima</name>
    <dbReference type="NCBI Taxonomy" id="3119007"/>
    <lineage>
        <taxon>Bacteria</taxon>
        <taxon>Pseudomonadati</taxon>
        <taxon>Gemmatimonadota</taxon>
        <taxon>Longimicrobiia</taxon>
        <taxon>Gaopeijiales</taxon>
        <taxon>Gaopeijiaceae</taxon>
        <taxon>Gaopeijia</taxon>
    </lineage>
</organism>
<dbReference type="EMBL" id="JBBHLI010000001">
    <property type="protein sequence ID" value="MEK9499901.1"/>
    <property type="molecule type" value="Genomic_DNA"/>
</dbReference>
<protein>
    <submittedName>
        <fullName evidence="11">Mechanosensitive ion channel family protein</fullName>
    </submittedName>
</protein>
<dbReference type="Pfam" id="PF21082">
    <property type="entry name" value="MS_channel_3rd"/>
    <property type="match status" value="1"/>
</dbReference>
<accession>A0ABU9E5B4</accession>
<name>A0ABU9E5B4_9BACT</name>
<dbReference type="InterPro" id="IPR011066">
    <property type="entry name" value="MscS_channel_C_sf"/>
</dbReference>
<evidence type="ECO:0000256" key="3">
    <source>
        <dbReference type="ARBA" id="ARBA00022475"/>
    </source>
</evidence>
<keyword evidence="5 8" id="KW-1133">Transmembrane helix</keyword>
<dbReference type="Proteomes" id="UP001484239">
    <property type="component" value="Unassembled WGS sequence"/>
</dbReference>
<reference evidence="11 12" key="1">
    <citation type="submission" date="2024-02" db="EMBL/GenBank/DDBJ databases">
        <title>A novel Gemmatimonadota bacterium.</title>
        <authorList>
            <person name="Du Z.-J."/>
            <person name="Ye Y.-Q."/>
        </authorList>
    </citation>
    <scope>NUCLEOTIDE SEQUENCE [LARGE SCALE GENOMIC DNA]</scope>
    <source>
        <strain evidence="11 12">DH-20</strain>
    </source>
</reference>
<dbReference type="RefSeq" id="WP_405277959.1">
    <property type="nucleotide sequence ID" value="NZ_JBBHLI010000001.1"/>
</dbReference>
<dbReference type="Pfam" id="PF00924">
    <property type="entry name" value="MS_channel_2nd"/>
    <property type="match status" value="1"/>
</dbReference>
<comment type="caution">
    <text evidence="11">The sequence shown here is derived from an EMBL/GenBank/DDBJ whole genome shotgun (WGS) entry which is preliminary data.</text>
</comment>
<evidence type="ECO:0000256" key="5">
    <source>
        <dbReference type="ARBA" id="ARBA00022989"/>
    </source>
</evidence>
<dbReference type="Gene3D" id="2.30.30.60">
    <property type="match status" value="1"/>
</dbReference>
<evidence type="ECO:0000256" key="7">
    <source>
        <dbReference type="SAM" id="MobiDB-lite"/>
    </source>
</evidence>
<evidence type="ECO:0000313" key="11">
    <source>
        <dbReference type="EMBL" id="MEK9499901.1"/>
    </source>
</evidence>
<evidence type="ECO:0000256" key="1">
    <source>
        <dbReference type="ARBA" id="ARBA00004651"/>
    </source>
</evidence>
<evidence type="ECO:0000256" key="8">
    <source>
        <dbReference type="SAM" id="Phobius"/>
    </source>
</evidence>
<feature type="transmembrane region" description="Helical" evidence="8">
    <location>
        <begin position="70"/>
        <end position="89"/>
    </location>
</feature>
<dbReference type="Gene3D" id="3.30.70.100">
    <property type="match status" value="1"/>
</dbReference>
<gene>
    <name evidence="11" type="ORF">WI372_02755</name>
</gene>
<comment type="similarity">
    <text evidence="2">Belongs to the MscS (TC 1.A.23) family.</text>
</comment>
<evidence type="ECO:0000259" key="9">
    <source>
        <dbReference type="Pfam" id="PF00924"/>
    </source>
</evidence>
<dbReference type="InterPro" id="IPR011014">
    <property type="entry name" value="MscS_channel_TM-2"/>
</dbReference>
<feature type="transmembrane region" description="Helical" evidence="8">
    <location>
        <begin position="29"/>
        <end position="50"/>
    </location>
</feature>
<dbReference type="InterPro" id="IPR049278">
    <property type="entry name" value="MS_channel_C"/>
</dbReference>
<sequence length="294" mass="32586">MIPRLRQTPADSTLSFAETVESWVADPSVLLPSLVVVLIGVPSIFLVSRWTRNWVTRNSTEQRGLVIGRLITYAGILGLAVTVLVQLGFHLTPLLGAAGILGIALGFASQTSVSNLISGFFIMGEQSFVVGEVIEVGNRQGIVLSIDMLSVKLRTFDNKLVRIPNETLVKSEVVTVTRFPIRRIDIMLGVAYHEDLDRVRDLLFEIARTTPGVLHEPEPVFIFRGFGESSLDLQFGVWATRESWLEVKNTVHFRIKRGFDEAGIEIPFPQRTVHHRERPHPAAAPVDPPVPDAP</sequence>
<evidence type="ECO:0000256" key="2">
    <source>
        <dbReference type="ARBA" id="ARBA00008017"/>
    </source>
</evidence>
<dbReference type="PANTHER" id="PTHR30221:SF20">
    <property type="entry name" value="SMALL-CONDUCTANCE MECHANOSENSITIVE CHANNEL"/>
    <property type="match status" value="1"/>
</dbReference>
<evidence type="ECO:0000313" key="12">
    <source>
        <dbReference type="Proteomes" id="UP001484239"/>
    </source>
</evidence>
<dbReference type="InterPro" id="IPR023408">
    <property type="entry name" value="MscS_beta-dom_sf"/>
</dbReference>
<comment type="subcellular location">
    <subcellularLocation>
        <location evidence="1">Cell membrane</location>
        <topology evidence="1">Multi-pass membrane protein</topology>
    </subcellularLocation>
</comment>
<keyword evidence="4 8" id="KW-0812">Transmembrane</keyword>
<dbReference type="PANTHER" id="PTHR30221">
    <property type="entry name" value="SMALL-CONDUCTANCE MECHANOSENSITIVE CHANNEL"/>
    <property type="match status" value="1"/>
</dbReference>
<proteinExistence type="inferred from homology"/>
<dbReference type="SUPFAM" id="SSF82861">
    <property type="entry name" value="Mechanosensitive channel protein MscS (YggB), transmembrane region"/>
    <property type="match status" value="1"/>
</dbReference>
<dbReference type="InterPro" id="IPR045275">
    <property type="entry name" value="MscS_archaea/bacteria_type"/>
</dbReference>
<dbReference type="SUPFAM" id="SSF82689">
    <property type="entry name" value="Mechanosensitive channel protein MscS (YggB), C-terminal domain"/>
    <property type="match status" value="1"/>
</dbReference>
<keyword evidence="3" id="KW-1003">Cell membrane</keyword>
<keyword evidence="12" id="KW-1185">Reference proteome</keyword>
<dbReference type="SUPFAM" id="SSF50182">
    <property type="entry name" value="Sm-like ribonucleoproteins"/>
    <property type="match status" value="1"/>
</dbReference>